<evidence type="ECO:0000313" key="10">
    <source>
        <dbReference type="Proteomes" id="UP001165289"/>
    </source>
</evidence>
<evidence type="ECO:0000256" key="1">
    <source>
        <dbReference type="ARBA" id="ARBA00003439"/>
    </source>
</evidence>
<comment type="subcellular location">
    <subcellularLocation>
        <location evidence="2">Nucleus</location>
        <location evidence="2">Nucleolus</location>
    </subcellularLocation>
</comment>
<dbReference type="FunFam" id="3.40.50.10480:FF:000009">
    <property type="entry name" value="Ribosome biogenesis protein, putative"/>
    <property type="match status" value="1"/>
</dbReference>
<dbReference type="SUPFAM" id="SSF52954">
    <property type="entry name" value="Class II aaRS ABD-related"/>
    <property type="match status" value="1"/>
</dbReference>
<evidence type="ECO:0000256" key="7">
    <source>
        <dbReference type="SAM" id="MobiDB-lite"/>
    </source>
</evidence>
<comment type="caution">
    <text evidence="9">The sequence shown here is derived from an EMBL/GenBank/DDBJ whole genome shotgun (WGS) entry which is preliminary data.</text>
</comment>
<reference evidence="9 10" key="1">
    <citation type="journal article" date="2023" name="BMC Biol.">
        <title>The compact genome of the sponge Oopsacas minuta (Hexactinellida) is lacking key metazoan core genes.</title>
        <authorList>
            <person name="Santini S."/>
            <person name="Schenkelaars Q."/>
            <person name="Jourda C."/>
            <person name="Duchesne M."/>
            <person name="Belahbib H."/>
            <person name="Rocher C."/>
            <person name="Selva M."/>
            <person name="Riesgo A."/>
            <person name="Vervoort M."/>
            <person name="Leys S.P."/>
            <person name="Kodjabachian L."/>
            <person name="Le Bivic A."/>
            <person name="Borchiellini C."/>
            <person name="Claverie J.M."/>
            <person name="Renard E."/>
        </authorList>
    </citation>
    <scope>NUCLEOTIDE SEQUENCE [LARGE SCALE GENOMIC DNA]</scope>
    <source>
        <strain evidence="9">SPO-2</strain>
    </source>
</reference>
<dbReference type="AlphaFoldDB" id="A0AAV7JK77"/>
<gene>
    <name evidence="9" type="ORF">LOD99_11686</name>
</gene>
<organism evidence="9 10">
    <name type="scientific">Oopsacas minuta</name>
    <dbReference type="NCBI Taxonomy" id="111878"/>
    <lineage>
        <taxon>Eukaryota</taxon>
        <taxon>Metazoa</taxon>
        <taxon>Porifera</taxon>
        <taxon>Hexactinellida</taxon>
        <taxon>Hexasterophora</taxon>
        <taxon>Lyssacinosida</taxon>
        <taxon>Leucopsacidae</taxon>
        <taxon>Oopsacas</taxon>
    </lineage>
</organism>
<dbReference type="GO" id="GO:0000027">
    <property type="term" value="P:ribosomal large subunit assembly"/>
    <property type="evidence" value="ECO:0007669"/>
    <property type="project" value="TreeGrafter"/>
</dbReference>
<evidence type="ECO:0000256" key="3">
    <source>
        <dbReference type="ARBA" id="ARBA00006369"/>
    </source>
</evidence>
<feature type="compositionally biased region" description="Basic and acidic residues" evidence="7">
    <location>
        <begin position="11"/>
        <end position="27"/>
    </location>
</feature>
<keyword evidence="6" id="KW-0539">Nucleus</keyword>
<dbReference type="InterPro" id="IPR026532">
    <property type="entry name" value="BRX1"/>
</dbReference>
<feature type="region of interest" description="Disordered" evidence="7">
    <location>
        <begin position="1"/>
        <end position="39"/>
    </location>
</feature>
<dbReference type="Gene3D" id="3.40.50.10480">
    <property type="entry name" value="Probable brix-domain ribosomal biogenesis protein"/>
    <property type="match status" value="1"/>
</dbReference>
<evidence type="ECO:0000259" key="8">
    <source>
        <dbReference type="PROSITE" id="PS50833"/>
    </source>
</evidence>
<dbReference type="PANTHER" id="PTHR13634:SF0">
    <property type="entry name" value="RIBOSOME BIOGENESIS PROTEIN BRX1 HOMOLOG"/>
    <property type="match status" value="1"/>
</dbReference>
<proteinExistence type="inferred from homology"/>
<evidence type="ECO:0000256" key="4">
    <source>
        <dbReference type="ARBA" id="ARBA00020522"/>
    </source>
</evidence>
<evidence type="ECO:0000256" key="5">
    <source>
        <dbReference type="ARBA" id="ARBA00022517"/>
    </source>
</evidence>
<accession>A0AAV7JK77</accession>
<comment type="similarity">
    <text evidence="3">Belongs to the BRX1 family.</text>
</comment>
<evidence type="ECO:0000256" key="2">
    <source>
        <dbReference type="ARBA" id="ARBA00004604"/>
    </source>
</evidence>
<dbReference type="PANTHER" id="PTHR13634">
    <property type="entry name" value="RIBOSOME BIOGENESIS PROTEIN BRIX"/>
    <property type="match status" value="1"/>
</dbReference>
<feature type="domain" description="Brix" evidence="8">
    <location>
        <begin position="60"/>
        <end position="249"/>
    </location>
</feature>
<protein>
    <recommendedName>
        <fullName evidence="4">Ribosome biogenesis protein BRX1 homolog</fullName>
    </recommendedName>
</protein>
<keyword evidence="5" id="KW-0690">Ribosome biogenesis</keyword>
<evidence type="ECO:0000313" key="9">
    <source>
        <dbReference type="EMBL" id="KAI6649320.1"/>
    </source>
</evidence>
<name>A0AAV7JK77_9METZ</name>
<evidence type="ECO:0000256" key="6">
    <source>
        <dbReference type="ARBA" id="ARBA00023242"/>
    </source>
</evidence>
<dbReference type="Pfam" id="PF04427">
    <property type="entry name" value="Brix"/>
    <property type="match status" value="1"/>
</dbReference>
<dbReference type="InterPro" id="IPR007109">
    <property type="entry name" value="Brix"/>
</dbReference>
<dbReference type="GO" id="GO:0019843">
    <property type="term" value="F:rRNA binding"/>
    <property type="evidence" value="ECO:0007669"/>
    <property type="project" value="InterPro"/>
</dbReference>
<dbReference type="GO" id="GO:0005730">
    <property type="term" value="C:nucleolus"/>
    <property type="evidence" value="ECO:0007669"/>
    <property type="project" value="UniProtKB-SubCell"/>
</dbReference>
<feature type="compositionally biased region" description="Basic residues" evidence="7">
    <location>
        <begin position="1"/>
        <end position="10"/>
    </location>
</feature>
<dbReference type="SMART" id="SM00879">
    <property type="entry name" value="Brix"/>
    <property type="match status" value="1"/>
</dbReference>
<comment type="function">
    <text evidence="1">Required for biogenesis of the 60S ribosomal subunit.</text>
</comment>
<keyword evidence="10" id="KW-1185">Reference proteome</keyword>
<dbReference type="EMBL" id="JAKMXF010000321">
    <property type="protein sequence ID" value="KAI6649320.1"/>
    <property type="molecule type" value="Genomic_DNA"/>
</dbReference>
<dbReference type="PROSITE" id="PS50833">
    <property type="entry name" value="BRIX"/>
    <property type="match status" value="1"/>
</dbReference>
<sequence length="303" mass="35403">MHGKRKNKNKPSREPKRPKLAKERPQPKQDTPAEQLPAKITSEQLKVRKNSILKRWTNRTRTLVFSSRSNTFRIRYLMRDLLSILPHAKTEVKLEKKDNLSVINEICELRNCNNCIFFEVRKHTDMYVWFSRVPAGPSFKFLVENLHTTDELKLSGNCLKSSRHILCFDDIFKQTPYLSLIQELFTQTFSVPNFHPKSKPFIDHVLNFSFTDNRIWIRNYQIIDGGTSLLEIGPRFVLNLVRAFEGSFSGSVIYHNPDYISPNLYRSKLKAKKAIEHQMRVEGNQGKKKQKVAPEVDDPLDIF</sequence>
<dbReference type="GO" id="GO:0006364">
    <property type="term" value="P:rRNA processing"/>
    <property type="evidence" value="ECO:0007669"/>
    <property type="project" value="InterPro"/>
</dbReference>
<dbReference type="Proteomes" id="UP001165289">
    <property type="component" value="Unassembled WGS sequence"/>
</dbReference>